<evidence type="ECO:0000256" key="1">
    <source>
        <dbReference type="SAM" id="MobiDB-lite"/>
    </source>
</evidence>
<gene>
    <name evidence="2" type="ORF">V6N11_070087</name>
</gene>
<protein>
    <submittedName>
        <fullName evidence="2">Uncharacterized protein</fullName>
    </submittedName>
</protein>
<accession>A0ABR2QE03</accession>
<dbReference type="Proteomes" id="UP001396334">
    <property type="component" value="Unassembled WGS sequence"/>
</dbReference>
<proteinExistence type="predicted"/>
<sequence>MLMLSSQSGLSLEIENFFLFSIRTETPIQAYVHFVTPTPCGVSRVAFYSPQHAMVSTPIPCFAQSIPGSVGPSGSNVNTSQLGFSQLSPAAFPGALPSNVSTCAGGYTPEALASSSSMSSSSTAVPHVAIVSPSTPHNQISPSVSGVSPVQEEPRQVEHVVSASGFNPAMNDSKNVHRVGDSSAGDSFVPQDHNLPSVSVTPPVQEESRQIEHVVSDSGFNPAMNDKVTCANDGGTMLTSSSFQTVSTFDNQVVTAASTIPEVGGNRHRSLSASSCSEILAG</sequence>
<comment type="caution">
    <text evidence="2">The sequence shown here is derived from an EMBL/GenBank/DDBJ whole genome shotgun (WGS) entry which is preliminary data.</text>
</comment>
<evidence type="ECO:0000313" key="3">
    <source>
        <dbReference type="Proteomes" id="UP001396334"/>
    </source>
</evidence>
<feature type="compositionally biased region" description="Polar residues" evidence="1">
    <location>
        <begin position="271"/>
        <end position="282"/>
    </location>
</feature>
<organism evidence="2 3">
    <name type="scientific">Hibiscus sabdariffa</name>
    <name type="common">roselle</name>
    <dbReference type="NCBI Taxonomy" id="183260"/>
    <lineage>
        <taxon>Eukaryota</taxon>
        <taxon>Viridiplantae</taxon>
        <taxon>Streptophyta</taxon>
        <taxon>Embryophyta</taxon>
        <taxon>Tracheophyta</taxon>
        <taxon>Spermatophyta</taxon>
        <taxon>Magnoliopsida</taxon>
        <taxon>eudicotyledons</taxon>
        <taxon>Gunneridae</taxon>
        <taxon>Pentapetalae</taxon>
        <taxon>rosids</taxon>
        <taxon>malvids</taxon>
        <taxon>Malvales</taxon>
        <taxon>Malvaceae</taxon>
        <taxon>Malvoideae</taxon>
        <taxon>Hibiscus</taxon>
    </lineage>
</organism>
<feature type="region of interest" description="Disordered" evidence="1">
    <location>
        <begin position="263"/>
        <end position="282"/>
    </location>
</feature>
<dbReference type="EMBL" id="JBBPBN010000040">
    <property type="protein sequence ID" value="KAK8998908.1"/>
    <property type="molecule type" value="Genomic_DNA"/>
</dbReference>
<reference evidence="2 3" key="1">
    <citation type="journal article" date="2024" name="G3 (Bethesda)">
        <title>Genome assembly of Hibiscus sabdariffa L. provides insights into metabolisms of medicinal natural products.</title>
        <authorList>
            <person name="Kim T."/>
        </authorList>
    </citation>
    <scope>NUCLEOTIDE SEQUENCE [LARGE SCALE GENOMIC DNA]</scope>
    <source>
        <strain evidence="2">TK-2024</strain>
        <tissue evidence="2">Old leaves</tissue>
    </source>
</reference>
<evidence type="ECO:0000313" key="2">
    <source>
        <dbReference type="EMBL" id="KAK8998908.1"/>
    </source>
</evidence>
<name>A0ABR2QE03_9ROSI</name>
<keyword evidence="3" id="KW-1185">Reference proteome</keyword>